<dbReference type="Gene3D" id="3.40.50.300">
    <property type="entry name" value="P-loop containing nucleotide triphosphate hydrolases"/>
    <property type="match status" value="1"/>
</dbReference>
<dbReference type="GO" id="GO:0006281">
    <property type="term" value="P:DNA repair"/>
    <property type="evidence" value="ECO:0007669"/>
    <property type="project" value="TreeGrafter"/>
</dbReference>
<dbReference type="InterPro" id="IPR001525">
    <property type="entry name" value="C5_MeTfrase"/>
</dbReference>
<evidence type="ECO:0000256" key="6">
    <source>
        <dbReference type="SAM" id="MobiDB-lite"/>
    </source>
</evidence>
<evidence type="ECO:0000313" key="9">
    <source>
        <dbReference type="Proteomes" id="UP000053201"/>
    </source>
</evidence>
<feature type="compositionally biased region" description="Basic and acidic residues" evidence="6">
    <location>
        <begin position="1461"/>
        <end position="1470"/>
    </location>
</feature>
<dbReference type="GO" id="GO:0005634">
    <property type="term" value="C:nucleus"/>
    <property type="evidence" value="ECO:0007669"/>
    <property type="project" value="TreeGrafter"/>
</dbReference>
<keyword evidence="1" id="KW-0489">Methyltransferase</keyword>
<dbReference type="GO" id="GO:0032259">
    <property type="term" value="P:methylation"/>
    <property type="evidence" value="ECO:0007669"/>
    <property type="project" value="UniProtKB-KW"/>
</dbReference>
<reference evidence="8 9" key="1">
    <citation type="submission" date="2009-08" db="EMBL/GenBank/DDBJ databases">
        <title>The Genome Sequence of Spizellomyces punctatus strain DAOM BR117.</title>
        <authorList>
            <consortium name="The Broad Institute Genome Sequencing Platform"/>
            <person name="Russ C."/>
            <person name="Cuomo C."/>
            <person name="Shea T."/>
            <person name="Young S.K."/>
            <person name="Zeng Q."/>
            <person name="Koehrsen M."/>
            <person name="Haas B."/>
            <person name="Borodovsky M."/>
            <person name="Guigo R."/>
            <person name="Alvarado L."/>
            <person name="Berlin A."/>
            <person name="Bochicchio J."/>
            <person name="Borenstein D."/>
            <person name="Chapman S."/>
            <person name="Chen Z."/>
            <person name="Engels R."/>
            <person name="Freedman E."/>
            <person name="Gellesch M."/>
            <person name="Goldberg J."/>
            <person name="Griggs A."/>
            <person name="Gujja S."/>
            <person name="Heiman D."/>
            <person name="Hepburn T."/>
            <person name="Howarth C."/>
            <person name="Jen D."/>
            <person name="Larson L."/>
            <person name="Lewis B."/>
            <person name="Mehta T."/>
            <person name="Park D."/>
            <person name="Pearson M."/>
            <person name="Roberts A."/>
            <person name="Saif S."/>
            <person name="Shenoy N."/>
            <person name="Sisk P."/>
            <person name="Stolte C."/>
            <person name="Sykes S."/>
            <person name="Thomson T."/>
            <person name="Walk T."/>
            <person name="White J."/>
            <person name="Yandava C."/>
            <person name="Burger G."/>
            <person name="Gray M.W."/>
            <person name="Holland P.W.H."/>
            <person name="King N."/>
            <person name="Lang F.B.F."/>
            <person name="Roger A.J."/>
            <person name="Ruiz-Trillo I."/>
            <person name="Lander E."/>
            <person name="Nusbaum C."/>
        </authorList>
    </citation>
    <scope>NUCLEOTIDE SEQUENCE [LARGE SCALE GENOMIC DNA]</scope>
    <source>
        <strain evidence="8 9">DAOM BR117</strain>
    </source>
</reference>
<feature type="domain" description="Helicase C-terminal" evidence="7">
    <location>
        <begin position="2021"/>
        <end position="2170"/>
    </location>
</feature>
<dbReference type="GO" id="GO:0008168">
    <property type="term" value="F:methyltransferase activity"/>
    <property type="evidence" value="ECO:0007669"/>
    <property type="project" value="UniProtKB-KW"/>
</dbReference>
<evidence type="ECO:0000256" key="2">
    <source>
        <dbReference type="ARBA" id="ARBA00022679"/>
    </source>
</evidence>
<keyword evidence="4" id="KW-0378">Hydrolase</keyword>
<dbReference type="InterPro" id="IPR027417">
    <property type="entry name" value="P-loop_NTPase"/>
</dbReference>
<feature type="region of interest" description="Disordered" evidence="6">
    <location>
        <begin position="1828"/>
        <end position="1897"/>
    </location>
</feature>
<dbReference type="InterPro" id="IPR000330">
    <property type="entry name" value="SNF2_N"/>
</dbReference>
<dbReference type="STRING" id="645134.A0A0L0HPX2"/>
<dbReference type="InterPro" id="IPR038718">
    <property type="entry name" value="SNF2-like_sf"/>
</dbReference>
<evidence type="ECO:0000313" key="8">
    <source>
        <dbReference type="EMBL" id="KND03073.1"/>
    </source>
</evidence>
<dbReference type="PANTHER" id="PTHR45626:SF26">
    <property type="entry name" value="FAMILY HELICASE, PUTATIVE (AFU_ORTHOLOGUE AFUA_2G09120)-RELATED"/>
    <property type="match status" value="1"/>
</dbReference>
<dbReference type="GeneID" id="27685750"/>
<dbReference type="InterPro" id="IPR001650">
    <property type="entry name" value="Helicase_C-like"/>
</dbReference>
<dbReference type="Proteomes" id="UP000053201">
    <property type="component" value="Unassembled WGS sequence"/>
</dbReference>
<feature type="region of interest" description="Disordered" evidence="6">
    <location>
        <begin position="1442"/>
        <end position="1518"/>
    </location>
</feature>
<dbReference type="Gene3D" id="3.40.50.150">
    <property type="entry name" value="Vaccinia Virus protein VP39"/>
    <property type="match status" value="1"/>
</dbReference>
<name>A0A0L0HPX2_SPIPD</name>
<dbReference type="RefSeq" id="XP_016611112.1">
    <property type="nucleotide sequence ID" value="XM_016750440.1"/>
</dbReference>
<evidence type="ECO:0000256" key="4">
    <source>
        <dbReference type="ARBA" id="ARBA00022801"/>
    </source>
</evidence>
<keyword evidence="5" id="KW-0067">ATP-binding</keyword>
<dbReference type="Gene3D" id="3.40.50.10810">
    <property type="entry name" value="Tandem AAA-ATPase domain"/>
    <property type="match status" value="1"/>
</dbReference>
<dbReference type="InterPro" id="IPR049730">
    <property type="entry name" value="SNF2/RAD54-like_C"/>
</dbReference>
<organism evidence="8 9">
    <name type="scientific">Spizellomyces punctatus (strain DAOM BR117)</name>
    <dbReference type="NCBI Taxonomy" id="645134"/>
    <lineage>
        <taxon>Eukaryota</taxon>
        <taxon>Fungi</taxon>
        <taxon>Fungi incertae sedis</taxon>
        <taxon>Chytridiomycota</taxon>
        <taxon>Chytridiomycota incertae sedis</taxon>
        <taxon>Chytridiomycetes</taxon>
        <taxon>Spizellomycetales</taxon>
        <taxon>Spizellomycetaceae</taxon>
        <taxon>Spizellomyces</taxon>
    </lineage>
</organism>
<keyword evidence="2" id="KW-0808">Transferase</keyword>
<dbReference type="SMART" id="SM00487">
    <property type="entry name" value="DEXDc"/>
    <property type="match status" value="1"/>
</dbReference>
<dbReference type="Pfam" id="PF00145">
    <property type="entry name" value="DNA_methylase"/>
    <property type="match status" value="1"/>
</dbReference>
<dbReference type="eggNOG" id="KOG0298">
    <property type="taxonomic scope" value="Eukaryota"/>
</dbReference>
<dbReference type="GO" id="GO:0016787">
    <property type="term" value="F:hydrolase activity"/>
    <property type="evidence" value="ECO:0007669"/>
    <property type="project" value="UniProtKB-KW"/>
</dbReference>
<dbReference type="OrthoDB" id="423221at2759"/>
<dbReference type="InterPro" id="IPR014001">
    <property type="entry name" value="Helicase_ATP-bd"/>
</dbReference>
<dbReference type="SUPFAM" id="SSF53335">
    <property type="entry name" value="S-adenosyl-L-methionine-dependent methyltransferases"/>
    <property type="match status" value="1"/>
</dbReference>
<sequence>MVMVRKRKSLVVSDDEDWNGGDDISDSMSEPSVASEEELSVDEDAFKGNDIRRRSLRRRSSVKKDVKGPFVVITSRVGTKRAAVEYTRRQNAAFDSPLSKRVKTLPEVPSPPMTSPTKLTPLQSPIAAWKNIFKFTPQKASPIKKRLQHKPITGPARKKQKLHATEFPPIQDIPAMFFDMVKNLPESATVAKRLQGRKLRVATMCSGTESPLLALGQISRSIERHHGIKFEIDHVFSCEIEPFKQAYIERNFSPPILFRDVCELANPKATTAYGSLVQVPNVKVDLLVAGTSCVDYSNLNNKKKGIHAGGESGRTFWGMLNWVKTCRPKLVILENVCGADWTSMQHEFTKIRYKVTATRFDTKDYYIPHTRTRGYLFAAAEGPKNLPEMWINLVKSMQRPASSPLEAFLLPTDDPRVHQARLDLARASVDRRAARTDWERCESRHERQRIEEGLGIKRPFSRWEPNSVCRFPDYAWNDWGASQSTRVLDSIDILYLKMAVKGIDAMSKTLVWELSQNVDRISTSVRPGICPCLTPRVIPFVTSRGGPVVGREALNLQGIPVDELLLTRESERNLHDLAGNAMTTTVVGACMLAALVVSLDTLEPGSGVPPKQIELDPFPTIGGDDQLNELPLELGTYTNMSLEALVADADRSSRQCDCEGRTGVTKEKIQKCRECWATSCVKCGIRPEHYYEQVTSDNRLSPTGFEKELRSALPMRLHLQGITLDALEALKSQHDTIDLVSKDWTLWHDAVVNAVKNEFRFRSVKRQEYWVVTYDAPMAILELIIDPHQPVWQLTIKAPEDEPVNGRLRSLLASPAARMYLDLKSQDTSFFSGTWEVCFPASKSFSITITGRGELVESWEARIGLQNHLASGKWWSQLEISGIPDDARVYLDRDLSGTYDLLEKCGTAMNALHKKRPASTDDQKLPLFFFFDPQPCGEQSGDAFNFSTNARRLPYGEVRLVNATLDPKWRPSSVDGPQSVACHVKGKWATLECARLVPTTEATLQGTVSTPAGPLSVSCKQDACKTATAVLTCKVPLTHAEPVWPRDKWEEIDLLHRGRSTFESLAWITERIKGITALQDWMDVPGVHDIDDRGKPSPCERCAPTPPELLWIRKGTSASAFEDPQQAGAYEQNLKRRPAPFVAQFRLDGTLGMLRLGVNVASLVHRALSRLPSKDRPESPRVSWRLSTEFTDQEEKLKPLEVKSNKLDPEHEQPPHFERYKLRKEQSRSLTWMVRQEQATIEPFVEEEVSEAVLEPLGWRVEAKAERQVFVRGGVLADQVGYGKTAITLGLIDYAASLPPPPPPPPSQLEGRIPIKATLIIVPSHLVAQWPAEIKKFTGNRFKVLTMLNVANFNKTTVADFEEADIIICARSVLTGINYWSNLSGLAGSELLPVSEGRYFNIRYQEALEKLKIRVKELTEIGGTDGVKLVIQAVKEGLLRRKQQGSDETVPVQKQVRGTKAYRDQLKQQTDETGEELNDLEDGDSSDVMDTYDKRKTSKSKNADTTSREDKDPWNLQTQSVQKNWKKMQCPPLEMFYFNRIVVDEYTYVTGKDYACILELRSNYRWVLSGTSPVHEFATVKTIASFLGLHLGVDDDAEMGEDMVKKRLNERTAAEKFHSFREVHTAAWHARRHAVAQTFLDGFVRQNIAEIDEILCEEHIMPIQLPPAELALYYELQHYLLSVEMNVRKTVRAGKAAQGDRELRLGLALEKMKSPEQALLIRCSHFDLELRSPGRDGKKQQLRVRNAAEACEKIVIERKAQLEECRQLFEEHLNDAKALHSWILDHGGYEEGDDLPLERWWGQALAGRSDDVDTGLLVAEIVKNMGQLGNKKGKGKENMGDTSLKPVGNMIKKTQQNGKKKVGSSKRKSADDDFLDDDDEDEDTGKPKKAPTLSDKKWELREHTHRLRKVQKELVNRLRSLRYIQAVRDVQTRKQAEVICPKCQKSFHLPDNYDQVVFLSCCGHLGCQTCVLEEAEKETCVTPGCQVAARSNFIVTPESLGVDQDDFGSGHGAKLSAIVSLIKDKIPSTDRILIFVQFPELKQKVSEALDDARIAHLKIEGGATKMSKAVERFQNMDDLDVDHDLDGTRVLLLTATNEEASGANLTGANHVIFVSPLHLETPEVYDACETQAIGRVRRYGQTKKVHVWRFICKGTVDEDIWNQVVERRAV</sequence>
<dbReference type="PROSITE" id="PS51194">
    <property type="entry name" value="HELICASE_CTER"/>
    <property type="match status" value="1"/>
</dbReference>
<dbReference type="InterPro" id="IPR029063">
    <property type="entry name" value="SAM-dependent_MTases_sf"/>
</dbReference>
<accession>A0A0L0HPX2</accession>
<dbReference type="PANTHER" id="PTHR45626">
    <property type="entry name" value="TRANSCRIPTION TERMINATION FACTOR 2-RELATED"/>
    <property type="match status" value="1"/>
</dbReference>
<dbReference type="InterPro" id="IPR050628">
    <property type="entry name" value="SNF2_RAD54_helicase_TF"/>
</dbReference>
<keyword evidence="9" id="KW-1185">Reference proteome</keyword>
<dbReference type="CDD" id="cd16449">
    <property type="entry name" value="RING-HC"/>
    <property type="match status" value="1"/>
</dbReference>
<dbReference type="InParanoid" id="A0A0L0HPX2"/>
<feature type="compositionally biased region" description="Acidic residues" evidence="6">
    <location>
        <begin position="1472"/>
        <end position="1487"/>
    </location>
</feature>
<dbReference type="GO" id="GO:0008094">
    <property type="term" value="F:ATP-dependent activity, acting on DNA"/>
    <property type="evidence" value="ECO:0007669"/>
    <property type="project" value="TreeGrafter"/>
</dbReference>
<evidence type="ECO:0000256" key="5">
    <source>
        <dbReference type="ARBA" id="ARBA00022840"/>
    </source>
</evidence>
<dbReference type="CDD" id="cd18793">
    <property type="entry name" value="SF2_C_SNF"/>
    <property type="match status" value="1"/>
</dbReference>
<feature type="compositionally biased region" description="Acidic residues" evidence="6">
    <location>
        <begin position="1872"/>
        <end position="1883"/>
    </location>
</feature>
<protein>
    <submittedName>
        <fullName evidence="8">DNA repair protein rad8</fullName>
    </submittedName>
</protein>
<dbReference type="SUPFAM" id="SSF52540">
    <property type="entry name" value="P-loop containing nucleoside triphosphate hydrolases"/>
    <property type="match status" value="2"/>
</dbReference>
<evidence type="ECO:0000259" key="7">
    <source>
        <dbReference type="PROSITE" id="PS51194"/>
    </source>
</evidence>
<evidence type="ECO:0000256" key="1">
    <source>
        <dbReference type="ARBA" id="ARBA00022603"/>
    </source>
</evidence>
<dbReference type="EMBL" id="KQ257452">
    <property type="protein sequence ID" value="KND03073.1"/>
    <property type="molecule type" value="Genomic_DNA"/>
</dbReference>
<feature type="compositionally biased region" description="Acidic residues" evidence="6">
    <location>
        <begin position="14"/>
        <end position="25"/>
    </location>
</feature>
<keyword evidence="3" id="KW-0547">Nucleotide-binding</keyword>
<dbReference type="VEuPathDB" id="FungiDB:SPPG_02138"/>
<proteinExistence type="predicted"/>
<evidence type="ECO:0000256" key="3">
    <source>
        <dbReference type="ARBA" id="ARBA00022741"/>
    </source>
</evidence>
<feature type="compositionally biased region" description="Basic residues" evidence="6">
    <location>
        <begin position="1858"/>
        <end position="1867"/>
    </location>
</feature>
<dbReference type="OMA" id="SMIPYIT"/>
<dbReference type="GO" id="GO:0005524">
    <property type="term" value="F:ATP binding"/>
    <property type="evidence" value="ECO:0007669"/>
    <property type="project" value="UniProtKB-KW"/>
</dbReference>
<dbReference type="Pfam" id="PF00176">
    <property type="entry name" value="SNF2-rel_dom"/>
    <property type="match status" value="1"/>
</dbReference>
<gene>
    <name evidence="8" type="ORF">SPPG_02138</name>
</gene>
<feature type="region of interest" description="Disordered" evidence="6">
    <location>
        <begin position="14"/>
        <end position="46"/>
    </location>
</feature>